<sequence>GVSHIIPAAVSGCIVGEYLGLKISEKYNRSVPIDHMVFARRGTKPTSGHLSDDTSLIGNHILLVDDAVMETVTGNLMLETIRAINPSAIISLMAIEISPEAKTSGFLNQFSHVYTFDE</sequence>
<dbReference type="Proteomes" id="UP000230796">
    <property type="component" value="Unassembled WGS sequence"/>
</dbReference>
<feature type="non-terminal residue" evidence="1">
    <location>
        <position position="1"/>
    </location>
</feature>
<organism evidence="1 2">
    <name type="scientific">Candidatus Collierbacteria bacterium CG10_big_fil_rev_8_21_14_0_10_44_9</name>
    <dbReference type="NCBI Taxonomy" id="1974535"/>
    <lineage>
        <taxon>Bacteria</taxon>
        <taxon>Candidatus Collieribacteriota</taxon>
    </lineage>
</organism>
<comment type="caution">
    <text evidence="1">The sequence shown here is derived from an EMBL/GenBank/DDBJ whole genome shotgun (WGS) entry which is preliminary data.</text>
</comment>
<dbReference type="SUPFAM" id="SSF53271">
    <property type="entry name" value="PRTase-like"/>
    <property type="match status" value="1"/>
</dbReference>
<evidence type="ECO:0000313" key="1">
    <source>
        <dbReference type="EMBL" id="PIR99241.1"/>
    </source>
</evidence>
<reference evidence="2" key="1">
    <citation type="submission" date="2017-09" db="EMBL/GenBank/DDBJ databases">
        <title>Depth-based differentiation of microbial function through sediment-hosted aquifers and enrichment of novel symbionts in the deep terrestrial subsurface.</title>
        <authorList>
            <person name="Probst A.J."/>
            <person name="Ladd B."/>
            <person name="Jarett J.K."/>
            <person name="Geller-Mcgrath D.E."/>
            <person name="Sieber C.M.K."/>
            <person name="Emerson J.B."/>
            <person name="Anantharaman K."/>
            <person name="Thomas B.C."/>
            <person name="Malmstrom R."/>
            <person name="Stieglmeier M."/>
            <person name="Klingl A."/>
            <person name="Woyke T."/>
            <person name="Ryan C.M."/>
            <person name="Banfield J.F."/>
        </authorList>
    </citation>
    <scope>NUCLEOTIDE SEQUENCE [LARGE SCALE GENOMIC DNA]</scope>
</reference>
<dbReference type="EMBL" id="PFAF01000005">
    <property type="protein sequence ID" value="PIR99241.1"/>
    <property type="molecule type" value="Genomic_DNA"/>
</dbReference>
<evidence type="ECO:0000313" key="2">
    <source>
        <dbReference type="Proteomes" id="UP000230796"/>
    </source>
</evidence>
<name>A0A2H0VJI3_9BACT</name>
<gene>
    <name evidence="1" type="ORF">COT87_00435</name>
</gene>
<proteinExistence type="predicted"/>
<accession>A0A2H0VJI3</accession>
<protein>
    <recommendedName>
        <fullName evidence="3">Phosphoribosyltransferase domain-containing protein</fullName>
    </recommendedName>
</protein>
<evidence type="ECO:0008006" key="3">
    <source>
        <dbReference type="Google" id="ProtNLM"/>
    </source>
</evidence>
<dbReference type="AlphaFoldDB" id="A0A2H0VJI3"/>
<dbReference type="InterPro" id="IPR029057">
    <property type="entry name" value="PRTase-like"/>
</dbReference>